<keyword evidence="3" id="KW-1185">Reference proteome</keyword>
<evidence type="ECO:0000313" key="3">
    <source>
        <dbReference type="Proteomes" id="UP000652761"/>
    </source>
</evidence>
<keyword evidence="1" id="KW-0175">Coiled coil</keyword>
<evidence type="ECO:0000313" key="2">
    <source>
        <dbReference type="EMBL" id="MQM04894.1"/>
    </source>
</evidence>
<protein>
    <submittedName>
        <fullName evidence="2">Uncharacterized protein</fullName>
    </submittedName>
</protein>
<organism evidence="2 3">
    <name type="scientific">Colocasia esculenta</name>
    <name type="common">Wild taro</name>
    <name type="synonym">Arum esculentum</name>
    <dbReference type="NCBI Taxonomy" id="4460"/>
    <lineage>
        <taxon>Eukaryota</taxon>
        <taxon>Viridiplantae</taxon>
        <taxon>Streptophyta</taxon>
        <taxon>Embryophyta</taxon>
        <taxon>Tracheophyta</taxon>
        <taxon>Spermatophyta</taxon>
        <taxon>Magnoliopsida</taxon>
        <taxon>Liliopsida</taxon>
        <taxon>Araceae</taxon>
        <taxon>Aroideae</taxon>
        <taxon>Colocasieae</taxon>
        <taxon>Colocasia</taxon>
    </lineage>
</organism>
<dbReference type="AlphaFoldDB" id="A0A843WLH7"/>
<gene>
    <name evidence="2" type="ORF">Taro_037696</name>
</gene>
<name>A0A843WLH7_COLES</name>
<comment type="caution">
    <text evidence="2">The sequence shown here is derived from an EMBL/GenBank/DDBJ whole genome shotgun (WGS) entry which is preliminary data.</text>
</comment>
<sequence length="105" mass="11843">MEDYQARYTGRLRLDRRVLPESQAIRLLEGWLAEQEVELERLRVEVRTLRAEQARVWASRDAGASSSAQPAGGDLAVRLQEALDRANERIQELEAERQAGGVATL</sequence>
<proteinExistence type="predicted"/>
<feature type="coiled-coil region" evidence="1">
    <location>
        <begin position="76"/>
        <end position="103"/>
    </location>
</feature>
<reference evidence="2" key="1">
    <citation type="submission" date="2017-07" db="EMBL/GenBank/DDBJ databases">
        <title>Taro Niue Genome Assembly and Annotation.</title>
        <authorList>
            <person name="Atibalentja N."/>
            <person name="Keating K."/>
            <person name="Fields C.J."/>
        </authorList>
    </citation>
    <scope>NUCLEOTIDE SEQUENCE</scope>
    <source>
        <strain evidence="2">Niue_2</strain>
        <tissue evidence="2">Leaf</tissue>
    </source>
</reference>
<dbReference type="Proteomes" id="UP000652761">
    <property type="component" value="Unassembled WGS sequence"/>
</dbReference>
<evidence type="ECO:0000256" key="1">
    <source>
        <dbReference type="SAM" id="Coils"/>
    </source>
</evidence>
<dbReference type="EMBL" id="NMUH01003306">
    <property type="protein sequence ID" value="MQM04894.1"/>
    <property type="molecule type" value="Genomic_DNA"/>
</dbReference>
<accession>A0A843WLH7</accession>